<reference evidence="2" key="2">
    <citation type="submission" date="2020-09" db="EMBL/GenBank/DDBJ databases">
        <authorList>
            <person name="Sun Q."/>
            <person name="Zhou Y."/>
        </authorList>
    </citation>
    <scope>NUCLEOTIDE SEQUENCE</scope>
    <source>
        <strain evidence="2">CGMCC 1.15519</strain>
    </source>
</reference>
<dbReference type="AlphaFoldDB" id="A0A916ZWY6"/>
<sequence length="179" mass="17886">MAVLGDIALVGFAADAAGKSFSFVLLADLSGETINFTDNGWLAAGGFRANEGTTSYVVPADTPVGTVITISGLTGSFNPSTGGDQILAYVGSVTAPTFLFALDFADNNSTYAGDASNSNTSAVPTGLTLVKPPSPSPSTTAPTPAPCPAAAPKSSPTSPVRPTGLSMTRCRCPTLPVSP</sequence>
<comment type="caution">
    <text evidence="2">The sequence shown here is derived from an EMBL/GenBank/DDBJ whole genome shotgun (WGS) entry which is preliminary data.</text>
</comment>
<feature type="compositionally biased region" description="Polar residues" evidence="1">
    <location>
        <begin position="113"/>
        <end position="123"/>
    </location>
</feature>
<reference evidence="2" key="1">
    <citation type="journal article" date="2014" name="Int. J. Syst. Evol. Microbiol.">
        <title>Complete genome sequence of Corynebacterium casei LMG S-19264T (=DSM 44701T), isolated from a smear-ripened cheese.</title>
        <authorList>
            <consortium name="US DOE Joint Genome Institute (JGI-PGF)"/>
            <person name="Walter F."/>
            <person name="Albersmeier A."/>
            <person name="Kalinowski J."/>
            <person name="Ruckert C."/>
        </authorList>
    </citation>
    <scope>NUCLEOTIDE SEQUENCE</scope>
    <source>
        <strain evidence="2">CGMCC 1.15519</strain>
    </source>
</reference>
<gene>
    <name evidence="2" type="ORF">GCM10011529_24670</name>
</gene>
<keyword evidence="3" id="KW-1185">Reference proteome</keyword>
<proteinExistence type="predicted"/>
<accession>A0A916ZWY6</accession>
<dbReference type="RefSeq" id="WP_188763270.1">
    <property type="nucleotide sequence ID" value="NZ_BMJM01000009.1"/>
</dbReference>
<dbReference type="EMBL" id="BMJM01000009">
    <property type="protein sequence ID" value="GGE17229.1"/>
    <property type="molecule type" value="Genomic_DNA"/>
</dbReference>
<evidence type="ECO:0000313" key="3">
    <source>
        <dbReference type="Proteomes" id="UP000635071"/>
    </source>
</evidence>
<evidence type="ECO:0000313" key="2">
    <source>
        <dbReference type="EMBL" id="GGE17229.1"/>
    </source>
</evidence>
<name>A0A916ZWY6_9SPHN</name>
<feature type="region of interest" description="Disordered" evidence="1">
    <location>
        <begin position="113"/>
        <end position="179"/>
    </location>
</feature>
<dbReference type="Proteomes" id="UP000635071">
    <property type="component" value="Unassembled WGS sequence"/>
</dbReference>
<evidence type="ECO:0000256" key="1">
    <source>
        <dbReference type="SAM" id="MobiDB-lite"/>
    </source>
</evidence>
<protein>
    <submittedName>
        <fullName evidence="2">Uncharacterized protein</fullName>
    </submittedName>
</protein>
<organism evidence="2 3">
    <name type="scientific">Sandarakinorhabdus glacialis</name>
    <dbReference type="NCBI Taxonomy" id="1614636"/>
    <lineage>
        <taxon>Bacteria</taxon>
        <taxon>Pseudomonadati</taxon>
        <taxon>Pseudomonadota</taxon>
        <taxon>Alphaproteobacteria</taxon>
        <taxon>Sphingomonadales</taxon>
        <taxon>Sphingosinicellaceae</taxon>
        <taxon>Sandarakinorhabdus</taxon>
    </lineage>
</organism>